<dbReference type="EC" id="2.7.8.7" evidence="5"/>
<evidence type="ECO:0000256" key="12">
    <source>
        <dbReference type="ARBA" id="ARBA00033443"/>
    </source>
</evidence>
<feature type="domain" description="4'-phosphopantetheinyl transferase N-terminal" evidence="16">
    <location>
        <begin position="22"/>
        <end position="119"/>
    </location>
</feature>
<evidence type="ECO:0000313" key="17">
    <source>
        <dbReference type="Ensembl" id="ENSXETP00000112053"/>
    </source>
</evidence>
<name>A0A803JVK6_XENTR</name>
<dbReference type="PANTHER" id="PTHR12215">
    <property type="entry name" value="PHOSPHOPANTETHEINE TRANSFERASE"/>
    <property type="match status" value="1"/>
</dbReference>
<accession>A0A803JVK6</accession>
<gene>
    <name evidence="17" type="primary">aasdhppt</name>
</gene>
<dbReference type="PANTHER" id="PTHR12215:SF10">
    <property type="entry name" value="L-AMINOADIPATE-SEMIALDEHYDE DEHYDROGENASE-PHOSPHOPANTETHEINYL TRANSFERASE"/>
    <property type="match status" value="1"/>
</dbReference>
<evidence type="ECO:0000259" key="16">
    <source>
        <dbReference type="Pfam" id="PF22624"/>
    </source>
</evidence>
<evidence type="ECO:0000256" key="4">
    <source>
        <dbReference type="ARBA" id="ARBA00011245"/>
    </source>
</evidence>
<dbReference type="GO" id="GO:0005829">
    <property type="term" value="C:cytosol"/>
    <property type="evidence" value="ECO:0007669"/>
    <property type="project" value="UniProtKB-SubCell"/>
</dbReference>
<dbReference type="GeneTree" id="ENSGT00390000004663"/>
<dbReference type="GO" id="GO:0008897">
    <property type="term" value="F:holo-[acyl-carrier-protein] synthase activity"/>
    <property type="evidence" value="ECO:0007669"/>
    <property type="project" value="UniProtKB-EC"/>
</dbReference>
<dbReference type="AlphaFoldDB" id="A0A803JVK6"/>
<proteinExistence type="inferred from homology"/>
<keyword evidence="7" id="KW-0963">Cytoplasm</keyword>
<keyword evidence="10" id="KW-0460">Magnesium</keyword>
<evidence type="ECO:0000256" key="8">
    <source>
        <dbReference type="ARBA" id="ARBA00022679"/>
    </source>
</evidence>
<dbReference type="Bgee" id="ENSXETG00000032901">
    <property type="expression patterns" value="Expressed in testis and 9 other cell types or tissues"/>
</dbReference>
<evidence type="ECO:0000256" key="9">
    <source>
        <dbReference type="ARBA" id="ARBA00022723"/>
    </source>
</evidence>
<evidence type="ECO:0000256" key="14">
    <source>
        <dbReference type="ARBA" id="ARBA00048794"/>
    </source>
</evidence>
<dbReference type="FunCoup" id="A0A803JVK6">
    <property type="interactions" value="980"/>
</dbReference>
<evidence type="ECO:0000259" key="15">
    <source>
        <dbReference type="Pfam" id="PF01648"/>
    </source>
</evidence>
<dbReference type="FunFam" id="3.90.470.20:FF:000006">
    <property type="entry name" value="L-aminoadipate-semialdehyde dehydrogenase-phosphopantetheinyl transferase"/>
    <property type="match status" value="1"/>
</dbReference>
<dbReference type="InterPro" id="IPR037143">
    <property type="entry name" value="4-PPantetheinyl_Trfase_dom_sf"/>
</dbReference>
<evidence type="ECO:0000256" key="2">
    <source>
        <dbReference type="ARBA" id="ARBA00004514"/>
    </source>
</evidence>
<comment type="catalytic activity">
    <reaction evidence="13">
        <text>apo-[ACP] + CoA = holo-[ACP] + adenosine 3',5'-bisphosphate + H(+)</text>
        <dbReference type="Rhea" id="RHEA:12068"/>
        <dbReference type="Rhea" id="RHEA-COMP:9685"/>
        <dbReference type="Rhea" id="RHEA-COMP:9690"/>
        <dbReference type="ChEBI" id="CHEBI:15378"/>
        <dbReference type="ChEBI" id="CHEBI:29999"/>
        <dbReference type="ChEBI" id="CHEBI:57287"/>
        <dbReference type="ChEBI" id="CHEBI:58343"/>
        <dbReference type="ChEBI" id="CHEBI:64479"/>
        <dbReference type="EC" id="2.7.8.7"/>
    </reaction>
    <physiologicalReaction direction="left-to-right" evidence="13">
        <dbReference type="Rhea" id="RHEA:12069"/>
    </physiologicalReaction>
</comment>
<comment type="cofactor">
    <cofactor evidence="1">
        <name>Mg(2+)</name>
        <dbReference type="ChEBI" id="CHEBI:18420"/>
    </cofactor>
</comment>
<comment type="subcellular location">
    <subcellularLocation>
        <location evidence="2">Cytoplasm</location>
        <location evidence="2">Cytosol</location>
    </subcellularLocation>
</comment>
<dbReference type="Pfam" id="PF01648">
    <property type="entry name" value="ACPS"/>
    <property type="match status" value="1"/>
</dbReference>
<evidence type="ECO:0000256" key="1">
    <source>
        <dbReference type="ARBA" id="ARBA00001946"/>
    </source>
</evidence>
<dbReference type="SUPFAM" id="SSF56214">
    <property type="entry name" value="4'-phosphopantetheinyl transferase"/>
    <property type="match status" value="2"/>
</dbReference>
<evidence type="ECO:0000256" key="3">
    <source>
        <dbReference type="ARBA" id="ARBA00006195"/>
    </source>
</evidence>
<comment type="subunit">
    <text evidence="4">Monomer.</text>
</comment>
<sequence>MQFSAVKRCAMGSVRWAFHCSSWAPSQAEWLLCARCVQPEEKERIGQFMFTRDAKAAMAGRLLMRKVIAEKLQIPWDKILLQRTEKGKPFLCYGSSSEYPLFKFNVSHQGDYAVLAAEPYRQVGVDIMKTDLPGSGSIKEFFRLMDRQFTEKEWHSIRSMNSDWAQLDMFYRHWALKESFIKAIGVGLGFNLQRIEFEVSPVNMDIGKTYKQTKMFLDDEEETWAFEEILLDNQHHVAVALGEVDQLLHQSHKINDVTESTFELLSFEDLMASAVPMSDEDPDYWINFQSKQEFPFRQRTNASYPNTIDPEPLRKLQGEIAENSTT</sequence>
<protein>
    <recommendedName>
        <fullName evidence="6">L-aminoadipate-semialdehyde dehydrogenase-phosphopantetheinyl transferase</fullName>
        <ecNumber evidence="5">2.7.8.7</ecNumber>
    </recommendedName>
    <alternativeName>
        <fullName evidence="11">4'-phosphopantetheinyl transferase</fullName>
    </alternativeName>
    <alternativeName>
        <fullName evidence="12">Alpha-aminoadipic semialdehyde dehydrogenase-phosphopantetheinyl transferase</fullName>
    </alternativeName>
</protein>
<comment type="catalytic activity">
    <reaction evidence="14">
        <text>apo-[ACP] + acetyl-CoA = acetyl-[ACP] + adenosine 3',5'-bisphosphate + H(+)</text>
        <dbReference type="Rhea" id="RHEA:46564"/>
        <dbReference type="Rhea" id="RHEA-COMP:9621"/>
        <dbReference type="Rhea" id="RHEA-COMP:9690"/>
        <dbReference type="ChEBI" id="CHEBI:15378"/>
        <dbReference type="ChEBI" id="CHEBI:29999"/>
        <dbReference type="ChEBI" id="CHEBI:57288"/>
        <dbReference type="ChEBI" id="CHEBI:58343"/>
        <dbReference type="ChEBI" id="CHEBI:78446"/>
    </reaction>
    <physiologicalReaction direction="left-to-right" evidence="14">
        <dbReference type="Rhea" id="RHEA:46565"/>
    </physiologicalReaction>
</comment>
<evidence type="ECO:0000256" key="6">
    <source>
        <dbReference type="ARBA" id="ARBA00016301"/>
    </source>
</evidence>
<reference evidence="17" key="2">
    <citation type="submission" date="2021-03" db="UniProtKB">
        <authorList>
            <consortium name="Ensembl"/>
        </authorList>
    </citation>
    <scope>IDENTIFICATION</scope>
</reference>
<evidence type="ECO:0000256" key="10">
    <source>
        <dbReference type="ARBA" id="ARBA00022842"/>
    </source>
</evidence>
<evidence type="ECO:0000256" key="11">
    <source>
        <dbReference type="ARBA" id="ARBA00030484"/>
    </source>
</evidence>
<organism evidence="17">
    <name type="scientific">Xenopus tropicalis</name>
    <name type="common">Western clawed frog</name>
    <name type="synonym">Silurana tropicalis</name>
    <dbReference type="NCBI Taxonomy" id="8364"/>
    <lineage>
        <taxon>Eukaryota</taxon>
        <taxon>Metazoa</taxon>
        <taxon>Chordata</taxon>
        <taxon>Craniata</taxon>
        <taxon>Vertebrata</taxon>
        <taxon>Euteleostomi</taxon>
        <taxon>Amphibia</taxon>
        <taxon>Batrachia</taxon>
        <taxon>Anura</taxon>
        <taxon>Pipoidea</taxon>
        <taxon>Pipidae</taxon>
        <taxon>Xenopodinae</taxon>
        <taxon>Xenopus</taxon>
        <taxon>Silurana</taxon>
    </lineage>
</organism>
<dbReference type="Gene3D" id="3.90.470.20">
    <property type="entry name" value="4'-phosphopantetheinyl transferase domain"/>
    <property type="match status" value="2"/>
</dbReference>
<evidence type="ECO:0000256" key="5">
    <source>
        <dbReference type="ARBA" id="ARBA00013172"/>
    </source>
</evidence>
<evidence type="ECO:0000256" key="13">
    <source>
        <dbReference type="ARBA" id="ARBA00048641"/>
    </source>
</evidence>
<dbReference type="InterPro" id="IPR050559">
    <property type="entry name" value="P-Pant_transferase_sf"/>
</dbReference>
<comment type="similarity">
    <text evidence="3">Belongs to the P-Pant transferase superfamily. AcpS family.</text>
</comment>
<dbReference type="Ensembl" id="ENSXETT00000118238">
    <property type="protein sequence ID" value="ENSXETP00000112053"/>
    <property type="gene ID" value="ENSXETG00000032901"/>
</dbReference>
<keyword evidence="8" id="KW-0808">Transferase</keyword>
<dbReference type="InterPro" id="IPR055066">
    <property type="entry name" value="AASDHPPT_N"/>
</dbReference>
<dbReference type="GO" id="GO:0000287">
    <property type="term" value="F:magnesium ion binding"/>
    <property type="evidence" value="ECO:0007669"/>
    <property type="project" value="InterPro"/>
</dbReference>
<dbReference type="InParanoid" id="A0A803JVK6"/>
<reference evidence="17" key="1">
    <citation type="journal article" date="2010" name="Science">
        <title>The genome of the Western clawed frog Xenopus tropicalis.</title>
        <authorList>
            <person name="Hellsten U."/>
            <person name="Harland R.M."/>
            <person name="Gilchrist M.J."/>
            <person name="Hendrix D."/>
            <person name="Jurka J."/>
            <person name="Kapitonov V."/>
            <person name="Ovcharenko I."/>
            <person name="Putnam N.H."/>
            <person name="Shu S."/>
            <person name="Taher L."/>
            <person name="Blitz I.L."/>
            <person name="Blumberg B."/>
            <person name="Dichmann D.S."/>
            <person name="Dubchak I."/>
            <person name="Amaya E."/>
            <person name="Detter J.C."/>
            <person name="Fletcher R."/>
            <person name="Gerhard D.S."/>
            <person name="Goodstein D."/>
            <person name="Graves T."/>
            <person name="Grigoriev I.V."/>
            <person name="Grimwood J."/>
            <person name="Kawashima T."/>
            <person name="Lindquist E."/>
            <person name="Lucas S.M."/>
            <person name="Mead P.E."/>
            <person name="Mitros T."/>
            <person name="Ogino H."/>
            <person name="Ohta Y."/>
            <person name="Poliakov A.V."/>
            <person name="Pollet N."/>
            <person name="Robert J."/>
            <person name="Salamov A."/>
            <person name="Sater A.K."/>
            <person name="Schmutz J."/>
            <person name="Terry A."/>
            <person name="Vize P.D."/>
            <person name="Warren W.C."/>
            <person name="Wells D."/>
            <person name="Wills A."/>
            <person name="Wilson R.K."/>
            <person name="Zimmerman L.B."/>
            <person name="Zorn A.M."/>
            <person name="Grainger R."/>
            <person name="Grammer T."/>
            <person name="Khokha M.K."/>
            <person name="Richardson P.M."/>
            <person name="Rokhsar D.S."/>
        </authorList>
    </citation>
    <scope>NUCLEOTIDE SEQUENCE [LARGE SCALE GENOMIC DNA]</scope>
    <source>
        <strain evidence="17">Nigerian</strain>
    </source>
</reference>
<keyword evidence="9" id="KW-0479">Metal-binding</keyword>
<evidence type="ECO:0000256" key="7">
    <source>
        <dbReference type="ARBA" id="ARBA00022490"/>
    </source>
</evidence>
<dbReference type="InterPro" id="IPR008278">
    <property type="entry name" value="4-PPantetheinyl_Trfase_dom"/>
</dbReference>
<dbReference type="Pfam" id="PF22624">
    <property type="entry name" value="AASDHPPT_N"/>
    <property type="match status" value="1"/>
</dbReference>
<feature type="domain" description="4'-phosphopantetheinyl transferase" evidence="15">
    <location>
        <begin position="122"/>
        <end position="239"/>
    </location>
</feature>